<sequence length="210" mass="22839">MTKFLTPEQAQTRDKIFYTSGAKGALIGLGIGAAATAFVLKKSPEFRALSRPLQSIMAASTTTAGFLFASDRAATEFENHELGYADEEMINSLRRGTAVEENASTFDRSMEYLNKNRWSVIGLSWAVSMVGALGISFSNRYLTTQQKLVQARMYAQAVTIAVLMASAGVSIYVGDDGKNHKEEPDPQLRAVLALPSEKASEPKMVKQTSD</sequence>
<keyword evidence="4 5" id="KW-0472">Membrane</keyword>
<dbReference type="AlphaFoldDB" id="A0A367IZT2"/>
<proteinExistence type="predicted"/>
<gene>
    <name evidence="7" type="ORF">CU098_007743</name>
</gene>
<evidence type="ECO:0000313" key="7">
    <source>
        <dbReference type="EMBL" id="RCH82961.1"/>
    </source>
</evidence>
<dbReference type="OrthoDB" id="1915122at2759"/>
<dbReference type="STRING" id="4846.A0A367IZT2"/>
<accession>A0A367IZT2</accession>
<reference evidence="7 8" key="1">
    <citation type="journal article" date="2018" name="G3 (Bethesda)">
        <title>Phylogenetic and Phylogenomic Definition of Rhizopus Species.</title>
        <authorList>
            <person name="Gryganskyi A.P."/>
            <person name="Golan J."/>
            <person name="Dolatabadi S."/>
            <person name="Mondo S."/>
            <person name="Robb S."/>
            <person name="Idnurm A."/>
            <person name="Muszewska A."/>
            <person name="Steczkiewicz K."/>
            <person name="Masonjones S."/>
            <person name="Liao H.L."/>
            <person name="Gajdeczka M.T."/>
            <person name="Anike F."/>
            <person name="Vuek A."/>
            <person name="Anishchenko I.M."/>
            <person name="Voigt K."/>
            <person name="de Hoog G.S."/>
            <person name="Smith M.E."/>
            <person name="Heitman J."/>
            <person name="Vilgalys R."/>
            <person name="Stajich J.E."/>
        </authorList>
    </citation>
    <scope>NUCLEOTIDE SEQUENCE [LARGE SCALE GENOMIC DNA]</scope>
    <source>
        <strain evidence="7 8">LSU 92-RS-03</strain>
    </source>
</reference>
<dbReference type="Pfam" id="PF04588">
    <property type="entry name" value="HIG_1_N"/>
    <property type="match status" value="1"/>
</dbReference>
<evidence type="ECO:0000313" key="8">
    <source>
        <dbReference type="Proteomes" id="UP000253551"/>
    </source>
</evidence>
<feature type="transmembrane region" description="Helical" evidence="5">
    <location>
        <begin position="118"/>
        <end position="141"/>
    </location>
</feature>
<protein>
    <recommendedName>
        <fullName evidence="6">HIG1 domain-containing protein</fullName>
    </recommendedName>
</protein>
<keyword evidence="2 5" id="KW-0812">Transmembrane</keyword>
<feature type="domain" description="HIG1" evidence="6">
    <location>
        <begin position="90"/>
        <end position="181"/>
    </location>
</feature>
<evidence type="ECO:0000256" key="3">
    <source>
        <dbReference type="ARBA" id="ARBA00022989"/>
    </source>
</evidence>
<feature type="transmembrane region" description="Helical" evidence="5">
    <location>
        <begin position="153"/>
        <end position="173"/>
    </location>
</feature>
<evidence type="ECO:0000256" key="2">
    <source>
        <dbReference type="ARBA" id="ARBA00022692"/>
    </source>
</evidence>
<dbReference type="Proteomes" id="UP000253551">
    <property type="component" value="Unassembled WGS sequence"/>
</dbReference>
<dbReference type="GO" id="GO:0033617">
    <property type="term" value="P:mitochondrial respiratory chain complex IV assembly"/>
    <property type="evidence" value="ECO:0007669"/>
    <property type="project" value="TreeGrafter"/>
</dbReference>
<dbReference type="GO" id="GO:0005739">
    <property type="term" value="C:mitochondrion"/>
    <property type="evidence" value="ECO:0007669"/>
    <property type="project" value="UniProtKB-SubCell"/>
</dbReference>
<feature type="transmembrane region" description="Helical" evidence="5">
    <location>
        <begin position="20"/>
        <end position="40"/>
    </location>
</feature>
<dbReference type="PANTHER" id="PTHR28018">
    <property type="entry name" value="RESPIRATORY SUPERCOMPLEX FACTOR 2, MITOCHONDRIAL"/>
    <property type="match status" value="1"/>
</dbReference>
<organism evidence="7 8">
    <name type="scientific">Rhizopus stolonifer</name>
    <name type="common">Rhizopus nigricans</name>
    <dbReference type="NCBI Taxonomy" id="4846"/>
    <lineage>
        <taxon>Eukaryota</taxon>
        <taxon>Fungi</taxon>
        <taxon>Fungi incertae sedis</taxon>
        <taxon>Mucoromycota</taxon>
        <taxon>Mucoromycotina</taxon>
        <taxon>Mucoromycetes</taxon>
        <taxon>Mucorales</taxon>
        <taxon>Mucorineae</taxon>
        <taxon>Rhizopodaceae</taxon>
        <taxon>Rhizopus</taxon>
    </lineage>
</organism>
<comment type="caution">
    <text evidence="7">The sequence shown here is derived from an EMBL/GenBank/DDBJ whole genome shotgun (WGS) entry which is preliminary data.</text>
</comment>
<keyword evidence="3 5" id="KW-1133">Transmembrane helix</keyword>
<dbReference type="EMBL" id="PJQM01004913">
    <property type="protein sequence ID" value="RCH82961.1"/>
    <property type="molecule type" value="Genomic_DNA"/>
</dbReference>
<evidence type="ECO:0000256" key="5">
    <source>
        <dbReference type="SAM" id="Phobius"/>
    </source>
</evidence>
<dbReference type="InterPro" id="IPR007667">
    <property type="entry name" value="Hypoxia_induced_domain"/>
</dbReference>
<evidence type="ECO:0000259" key="6">
    <source>
        <dbReference type="PROSITE" id="PS51503"/>
    </source>
</evidence>
<name>A0A367IZT2_RHIST</name>
<dbReference type="PROSITE" id="PS51503">
    <property type="entry name" value="HIG1"/>
    <property type="match status" value="1"/>
</dbReference>
<dbReference type="InterPro" id="IPR040153">
    <property type="entry name" value="Rcf2"/>
</dbReference>
<dbReference type="PANTHER" id="PTHR28018:SF3">
    <property type="entry name" value="RESPIRATORY SUPERCOMPLEX FACTOR 2, MITOCHONDRIAL"/>
    <property type="match status" value="1"/>
</dbReference>
<keyword evidence="8" id="KW-1185">Reference proteome</keyword>
<evidence type="ECO:0000256" key="4">
    <source>
        <dbReference type="ARBA" id="ARBA00023136"/>
    </source>
</evidence>
<evidence type="ECO:0000256" key="1">
    <source>
        <dbReference type="ARBA" id="ARBA00004173"/>
    </source>
</evidence>
<comment type="subcellular location">
    <subcellularLocation>
        <location evidence="1">Mitochondrion</location>
    </subcellularLocation>
</comment>